<dbReference type="SUPFAM" id="SSF51306">
    <property type="entry name" value="LexA/Signal peptidase"/>
    <property type="match status" value="1"/>
</dbReference>
<dbReference type="InterPro" id="IPR010982">
    <property type="entry name" value="Lambda_DNA-bd_dom_sf"/>
</dbReference>
<dbReference type="SUPFAM" id="SSF47413">
    <property type="entry name" value="lambda repressor-like DNA-binding domains"/>
    <property type="match status" value="1"/>
</dbReference>
<accession>A0A1G5ZMK4</accession>
<evidence type="ECO:0000313" key="3">
    <source>
        <dbReference type="EMBL" id="SDA96051.1"/>
    </source>
</evidence>
<feature type="region of interest" description="Disordered" evidence="1">
    <location>
        <begin position="1"/>
        <end position="50"/>
    </location>
</feature>
<dbReference type="Gene3D" id="2.10.109.10">
    <property type="entry name" value="Umud Fragment, subunit A"/>
    <property type="match status" value="1"/>
</dbReference>
<dbReference type="Proteomes" id="UP000198588">
    <property type="component" value="Unassembled WGS sequence"/>
</dbReference>
<dbReference type="SMART" id="SM00530">
    <property type="entry name" value="HTH_XRE"/>
    <property type="match status" value="1"/>
</dbReference>
<dbReference type="AlphaFoldDB" id="A0A1G5ZMK4"/>
<dbReference type="InterPro" id="IPR001387">
    <property type="entry name" value="Cro/C1-type_HTH"/>
</dbReference>
<proteinExistence type="predicted"/>
<organism evidence="3 4">
    <name type="scientific">Mesorhizobium qingshengii</name>
    <dbReference type="NCBI Taxonomy" id="1165689"/>
    <lineage>
        <taxon>Bacteria</taxon>
        <taxon>Pseudomonadati</taxon>
        <taxon>Pseudomonadota</taxon>
        <taxon>Alphaproteobacteria</taxon>
        <taxon>Hyphomicrobiales</taxon>
        <taxon>Phyllobacteriaceae</taxon>
        <taxon>Mesorhizobium</taxon>
    </lineage>
</organism>
<feature type="compositionally biased region" description="Basic and acidic residues" evidence="1">
    <location>
        <begin position="1"/>
        <end position="18"/>
    </location>
</feature>
<sequence>MPSCVRMHDRPVGPEEPRPAPCRPNWGPEPRGAAAPAVPVAGDGRTGPEAGALKHWASGFAPAGEEDGRDGSKWVTAFAAGCASDEAGARAPSKLDRFCMTRYKHNSKIDASHSFIDESRFHRSHGAMAKTELSIKVGAAIRKARKQRGLVMRHIAEHNDTDVAAVGNWETGRNLPKTENLLKTAAFLRVDPVALGKGEVVFLDEAGPVADAEIVTDAAPLPAGSMDIEVLGAAVGGDDGDFTFNGEPAGYVQRPPGVRNLPKVFALHVLSDSMVPRYEPGDLIYCGGRDAVPGDHVVIETFPEENERNGKAFIKKLVKRTAAELVVEQYNPPKTLTFNRYAIKHVWRVIPLKELLGY</sequence>
<dbReference type="STRING" id="1165689.SAMN02927914_05550"/>
<dbReference type="CDD" id="cd00093">
    <property type="entry name" value="HTH_XRE"/>
    <property type="match status" value="1"/>
</dbReference>
<evidence type="ECO:0000256" key="1">
    <source>
        <dbReference type="SAM" id="MobiDB-lite"/>
    </source>
</evidence>
<evidence type="ECO:0000259" key="2">
    <source>
        <dbReference type="PROSITE" id="PS50943"/>
    </source>
</evidence>
<feature type="domain" description="HTH cro/C1-type" evidence="2">
    <location>
        <begin position="141"/>
        <end position="195"/>
    </location>
</feature>
<name>A0A1G5ZMK4_9HYPH</name>
<dbReference type="GO" id="GO:0003677">
    <property type="term" value="F:DNA binding"/>
    <property type="evidence" value="ECO:0007669"/>
    <property type="project" value="InterPro"/>
</dbReference>
<protein>
    <submittedName>
        <fullName evidence="3">Phage repressor protein C, contains Cro/C1-type HTH and peptisase s24 domains</fullName>
    </submittedName>
</protein>
<feature type="compositionally biased region" description="Low complexity" evidence="1">
    <location>
        <begin position="32"/>
        <end position="42"/>
    </location>
</feature>
<evidence type="ECO:0000313" key="4">
    <source>
        <dbReference type="Proteomes" id="UP000198588"/>
    </source>
</evidence>
<dbReference type="InterPro" id="IPR036286">
    <property type="entry name" value="LexA/Signal_pep-like_sf"/>
</dbReference>
<dbReference type="EMBL" id="FMXM01000023">
    <property type="protein sequence ID" value="SDA96051.1"/>
    <property type="molecule type" value="Genomic_DNA"/>
</dbReference>
<gene>
    <name evidence="3" type="ORF">SAMN02927914_05550</name>
</gene>
<dbReference type="CDD" id="cd06529">
    <property type="entry name" value="S24_LexA-like"/>
    <property type="match status" value="1"/>
</dbReference>
<dbReference type="PROSITE" id="PS50943">
    <property type="entry name" value="HTH_CROC1"/>
    <property type="match status" value="1"/>
</dbReference>
<dbReference type="Gene3D" id="1.10.260.40">
    <property type="entry name" value="lambda repressor-like DNA-binding domains"/>
    <property type="match status" value="1"/>
</dbReference>
<reference evidence="3 4" key="1">
    <citation type="submission" date="2016-10" db="EMBL/GenBank/DDBJ databases">
        <authorList>
            <person name="de Groot N.N."/>
        </authorList>
    </citation>
    <scope>NUCLEOTIDE SEQUENCE [LARGE SCALE GENOMIC DNA]</scope>
    <source>
        <strain evidence="3 4">CGMCC 1.12097</strain>
    </source>
</reference>
<dbReference type="InterPro" id="IPR039418">
    <property type="entry name" value="LexA-like"/>
</dbReference>